<dbReference type="InterPro" id="IPR045076">
    <property type="entry name" value="MutS"/>
</dbReference>
<dbReference type="Proteomes" id="UP000324022">
    <property type="component" value="Unassembled WGS sequence"/>
</dbReference>
<evidence type="ECO:0000256" key="6">
    <source>
        <dbReference type="ARBA" id="ARBA00023204"/>
    </source>
</evidence>
<dbReference type="InterPro" id="IPR007696">
    <property type="entry name" value="DNA_mismatch_repair_MutS_core"/>
</dbReference>
<dbReference type="GO" id="GO:0006298">
    <property type="term" value="P:mismatch repair"/>
    <property type="evidence" value="ECO:0007669"/>
    <property type="project" value="InterPro"/>
</dbReference>
<evidence type="ECO:0000313" key="9">
    <source>
        <dbReference type="EMBL" id="SPO25250.1"/>
    </source>
</evidence>
<dbReference type="GO" id="GO:0140664">
    <property type="term" value="F:ATP-dependent DNA damage sensor activity"/>
    <property type="evidence" value="ECO:0007669"/>
    <property type="project" value="InterPro"/>
</dbReference>
<dbReference type="InterPro" id="IPR027417">
    <property type="entry name" value="P-loop_NTPase"/>
</dbReference>
<name>A0A5C3E573_9BASI</name>
<evidence type="ECO:0000313" key="10">
    <source>
        <dbReference type="Proteomes" id="UP000324022"/>
    </source>
</evidence>
<protein>
    <submittedName>
        <fullName evidence="9">Related to MSH1 - DNA mismatch repair protein, mitochondrial</fullName>
    </submittedName>
</protein>
<dbReference type="GO" id="GO:0005634">
    <property type="term" value="C:nucleus"/>
    <property type="evidence" value="ECO:0007669"/>
    <property type="project" value="TreeGrafter"/>
</dbReference>
<keyword evidence="5" id="KW-0238">DNA-binding</keyword>
<dbReference type="SMART" id="SM00534">
    <property type="entry name" value="MUTSac"/>
    <property type="match status" value="1"/>
</dbReference>
<dbReference type="GO" id="GO:0030983">
    <property type="term" value="F:mismatched DNA binding"/>
    <property type="evidence" value="ECO:0007669"/>
    <property type="project" value="InterPro"/>
</dbReference>
<dbReference type="SMART" id="SM00533">
    <property type="entry name" value="MUTSd"/>
    <property type="match status" value="1"/>
</dbReference>
<feature type="domain" description="DNA mismatch repair proteins mutS family" evidence="8">
    <location>
        <begin position="985"/>
        <end position="1001"/>
    </location>
</feature>
<dbReference type="OrthoDB" id="2534523at2759"/>
<keyword evidence="2" id="KW-0547">Nucleotide-binding</keyword>
<dbReference type="InterPro" id="IPR007860">
    <property type="entry name" value="DNA_mmatch_repair_MutS_con_dom"/>
</dbReference>
<dbReference type="InterPro" id="IPR000432">
    <property type="entry name" value="DNA_mismatch_repair_MutS_C"/>
</dbReference>
<feature type="region of interest" description="Disordered" evidence="7">
    <location>
        <begin position="139"/>
        <end position="170"/>
    </location>
</feature>
<organism evidence="9 10">
    <name type="scientific">Ustilago trichophora</name>
    <dbReference type="NCBI Taxonomy" id="86804"/>
    <lineage>
        <taxon>Eukaryota</taxon>
        <taxon>Fungi</taxon>
        <taxon>Dikarya</taxon>
        <taxon>Basidiomycota</taxon>
        <taxon>Ustilaginomycotina</taxon>
        <taxon>Ustilaginomycetes</taxon>
        <taxon>Ustilaginales</taxon>
        <taxon>Ustilaginaceae</taxon>
        <taxon>Ustilago</taxon>
    </lineage>
</organism>
<dbReference type="Gene3D" id="1.10.1420.10">
    <property type="match status" value="3"/>
</dbReference>
<evidence type="ECO:0000256" key="5">
    <source>
        <dbReference type="ARBA" id="ARBA00023125"/>
    </source>
</evidence>
<evidence type="ECO:0000256" key="4">
    <source>
        <dbReference type="ARBA" id="ARBA00022840"/>
    </source>
</evidence>
<dbReference type="Pfam" id="PF05188">
    <property type="entry name" value="MutS_II"/>
    <property type="match status" value="1"/>
</dbReference>
<dbReference type="SUPFAM" id="SSF48334">
    <property type="entry name" value="DNA repair protein MutS, domain III"/>
    <property type="match status" value="1"/>
</dbReference>
<dbReference type="Gene3D" id="3.30.420.110">
    <property type="entry name" value="MutS, connector domain"/>
    <property type="match status" value="1"/>
</dbReference>
<dbReference type="Pfam" id="PF00488">
    <property type="entry name" value="MutS_V"/>
    <property type="match status" value="1"/>
</dbReference>
<dbReference type="Pfam" id="PF01624">
    <property type="entry name" value="MutS_I"/>
    <property type="match status" value="1"/>
</dbReference>
<accession>A0A5C3E573</accession>
<keyword evidence="4" id="KW-0067">ATP-binding</keyword>
<dbReference type="SUPFAM" id="SSF52540">
    <property type="entry name" value="P-loop containing nucleoside triphosphate hydrolases"/>
    <property type="match status" value="1"/>
</dbReference>
<dbReference type="InterPro" id="IPR016151">
    <property type="entry name" value="DNA_mismatch_repair_MutS_N"/>
</dbReference>
<evidence type="ECO:0000256" key="2">
    <source>
        <dbReference type="ARBA" id="ARBA00022741"/>
    </source>
</evidence>
<dbReference type="PANTHER" id="PTHR11361:SF34">
    <property type="entry name" value="DNA MISMATCH REPAIR PROTEIN MSH1, MITOCHONDRIAL"/>
    <property type="match status" value="1"/>
</dbReference>
<reference evidence="9 10" key="1">
    <citation type="submission" date="2018-03" db="EMBL/GenBank/DDBJ databases">
        <authorList>
            <person name="Guldener U."/>
        </authorList>
    </citation>
    <scope>NUCLEOTIDE SEQUENCE [LARGE SCALE GENOMIC DNA]</scope>
    <source>
        <strain evidence="9 10">NBRC100155</strain>
    </source>
</reference>
<evidence type="ECO:0000259" key="8">
    <source>
        <dbReference type="PROSITE" id="PS00486"/>
    </source>
</evidence>
<dbReference type="PROSITE" id="PS00486">
    <property type="entry name" value="DNA_MISMATCH_REPAIR_2"/>
    <property type="match status" value="1"/>
</dbReference>
<dbReference type="Gene3D" id="3.40.50.300">
    <property type="entry name" value="P-loop containing nucleotide triphosphate hydrolases"/>
    <property type="match status" value="1"/>
</dbReference>
<dbReference type="CDD" id="cd03243">
    <property type="entry name" value="ABC_MutS_homologs"/>
    <property type="match status" value="1"/>
</dbReference>
<dbReference type="SUPFAM" id="SSF53150">
    <property type="entry name" value="DNA repair protein MutS, domain II"/>
    <property type="match status" value="1"/>
</dbReference>
<dbReference type="EMBL" id="OOIN01000010">
    <property type="protein sequence ID" value="SPO25250.1"/>
    <property type="molecule type" value="Genomic_DNA"/>
</dbReference>
<dbReference type="Pfam" id="PF05192">
    <property type="entry name" value="MutS_III"/>
    <property type="match status" value="1"/>
</dbReference>
<feature type="compositionally biased region" description="Polar residues" evidence="7">
    <location>
        <begin position="79"/>
        <end position="94"/>
    </location>
</feature>
<dbReference type="InterPro" id="IPR036678">
    <property type="entry name" value="MutS_con_dom_sf"/>
</dbReference>
<dbReference type="GO" id="GO:0043504">
    <property type="term" value="P:mitochondrial DNA repair"/>
    <property type="evidence" value="ECO:0007669"/>
    <property type="project" value="TreeGrafter"/>
</dbReference>
<dbReference type="GO" id="GO:0005524">
    <property type="term" value="F:ATP binding"/>
    <property type="evidence" value="ECO:0007669"/>
    <property type="project" value="UniProtKB-KW"/>
</dbReference>
<keyword evidence="3" id="KW-0227">DNA damage</keyword>
<evidence type="ECO:0000256" key="3">
    <source>
        <dbReference type="ARBA" id="ARBA00022763"/>
    </source>
</evidence>
<feature type="region of interest" description="Disordered" evidence="7">
    <location>
        <begin position="382"/>
        <end position="412"/>
    </location>
</feature>
<dbReference type="InterPro" id="IPR036187">
    <property type="entry name" value="DNA_mismatch_repair_MutS_sf"/>
</dbReference>
<dbReference type="PANTHER" id="PTHR11361">
    <property type="entry name" value="DNA MISMATCH REPAIR PROTEIN MUTS FAMILY MEMBER"/>
    <property type="match status" value="1"/>
</dbReference>
<dbReference type="SUPFAM" id="SSF55271">
    <property type="entry name" value="DNA repair protein MutS, domain I"/>
    <property type="match status" value="1"/>
</dbReference>
<feature type="compositionally biased region" description="Pro residues" evidence="7">
    <location>
        <begin position="387"/>
        <end position="396"/>
    </location>
</feature>
<comment type="similarity">
    <text evidence="1">Belongs to the DNA mismatch repair MutS family.</text>
</comment>
<dbReference type="Gene3D" id="3.40.1170.10">
    <property type="entry name" value="DNA repair protein MutS, domain I"/>
    <property type="match status" value="1"/>
</dbReference>
<evidence type="ECO:0000256" key="7">
    <source>
        <dbReference type="SAM" id="MobiDB-lite"/>
    </source>
</evidence>
<evidence type="ECO:0000256" key="1">
    <source>
        <dbReference type="ARBA" id="ARBA00006271"/>
    </source>
</evidence>
<feature type="region of interest" description="Disordered" evidence="7">
    <location>
        <begin position="77"/>
        <end position="112"/>
    </location>
</feature>
<keyword evidence="10" id="KW-1185">Reference proteome</keyword>
<dbReference type="InterPro" id="IPR007695">
    <property type="entry name" value="DNA_mismatch_repair_MutS-lik_N"/>
</dbReference>
<gene>
    <name evidence="9" type="ORF">UTRI_02634_B</name>
</gene>
<proteinExistence type="inferred from homology"/>
<sequence>MRRVLGGVGKTLPGGLSSAGFGAVASTSHAKHASWTCMSERTLSNYATSSTLQSESSHILSAGFSRAFSTHPVIHAAKATQSSKATPETTNTKAAISPPTKRRSSKRTSVAYDSLPSTVLGEDGMPFPALPPIIPPVARKSRAKRSASPSTTSTVQPLESPAPAGEQTRWPPLAQSVLDDMSRFPSTILLTRVGGFYESYFNQAPQLASILGIKLANRRWGGQDVPMAGFPVFQLEKYLKTLVLDKGLLVAISEEFREKERIGEIIRRVNRVVSPGTLIDEKFLDPFVNNFIVGVSAIKGEEGGMRYGLAWLDVGTADFNTAVCEDFTTLRDEIARIGPKEVVIDAGTIRASTVDESVIDGGDEKGRVKLDIRELVTDSSVYISHFDPPPPTPTPPSDTVVPSDLPPASTLDPVETTTVHTLLSYLRTRLLDPTTSTSLASLTLARPAHQRLDSTMQIDSHTLSALEIRSTGLEGSSRGSLFSVLRRTVTKGGTRLLQQWLCNPSTSIPTIESRLDLVELLLKRKELREDLRGVLRNGAGDVTRVLQKLVTRRNDEQDLLEVRDAIGAMERVKNFMVAEIEFIVEEKQKEVLANLVGKFTDLTELAVKLGDAIDERVIALRLERQETLANEVQDIAIASTESLSSRAKLRSFNNTFGKNGGKKGSKDEANDEEQGCLWGGDFEHLIRPSSSKMLTSLTRTHQSLRRNARKLELAFQRAYGGDYVTLRFVMGQGYVVHSRGKALPSFTPANLSSSEESVDLTVHIAGKNRSTHTYYSPIWTALGSRIDKLNKDISSLESVELESLRQQVLIRATALRQNAKLLDQLDVLLSFAQAAEEYGLKRPMVVDSNDIDVKGVRHLSVEMGLLERGRLFTPNDLVLSSSSSPSSSSSSLEVTEAEKAKHGGRVRIITGPNMGGKSTFLRSIALLTILAQSGSFVPATFTRLGLVDRIFTRIGANDDLFRDRSTFMVEMSEVGEILDRATRHSLVIADEIGRGTSNLTGIAVGFATLKSLWKKGCRTLFATHFYELCDLVQEQGLDGVEFYATDVYGEVDGTQGKRNIVYSHTLRKGVNRNSYGLQVARLANLPEETLEIARITLERLQGQRGQKESCKVPLSTTHFPSLLQVGLDLQRKGQVRRRDSGSFVSLFSLLTPTLLSDLIQETMYHPLQSFQLALGLIIVLLPFVVLSDCPARTVLQPRNKEFFSLCGKEPETSDQVKSDPNNRPCFRLETVGLHNVRVEIKDSKTKIWQEDGSNLIIKDGDLARKFFNALLQREREREREREKRDS</sequence>
<keyword evidence="6" id="KW-0234">DNA repair</keyword>
<dbReference type="GO" id="GO:0005739">
    <property type="term" value="C:mitochondrion"/>
    <property type="evidence" value="ECO:0007669"/>
    <property type="project" value="TreeGrafter"/>
</dbReference>